<sequence length="108" mass="12636">MRNTYLSIYYVAASGVSGRCTCAPHKWSQIKDDDDDDDYDNVHHSLYIYLYLADSFLWPVSMVISYYYSFKKIKEKVNITFLFSIAIITIIQINRGRIIKSANDKYNV</sequence>
<dbReference type="Proteomes" id="UP001448207">
    <property type="component" value="Unassembled WGS sequence"/>
</dbReference>
<accession>A0ABR3B189</accession>
<keyword evidence="1" id="KW-1133">Transmembrane helix</keyword>
<evidence type="ECO:0000256" key="1">
    <source>
        <dbReference type="SAM" id="Phobius"/>
    </source>
</evidence>
<organism evidence="2 3">
    <name type="scientific">Phycomyces blakesleeanus</name>
    <dbReference type="NCBI Taxonomy" id="4837"/>
    <lineage>
        <taxon>Eukaryota</taxon>
        <taxon>Fungi</taxon>
        <taxon>Fungi incertae sedis</taxon>
        <taxon>Mucoromycota</taxon>
        <taxon>Mucoromycotina</taxon>
        <taxon>Mucoromycetes</taxon>
        <taxon>Mucorales</taxon>
        <taxon>Phycomycetaceae</taxon>
        <taxon>Phycomyces</taxon>
    </lineage>
</organism>
<keyword evidence="1" id="KW-0812">Transmembrane</keyword>
<feature type="transmembrane region" description="Helical" evidence="1">
    <location>
        <begin position="79"/>
        <end position="98"/>
    </location>
</feature>
<dbReference type="EMBL" id="JBCLYO010000010">
    <property type="protein sequence ID" value="KAL0085621.1"/>
    <property type="molecule type" value="Genomic_DNA"/>
</dbReference>
<reference evidence="2 3" key="1">
    <citation type="submission" date="2024-04" db="EMBL/GenBank/DDBJ databases">
        <title>Symmetric and asymmetric DNA N6-adenine methylation regulates different biological responses in Mucorales.</title>
        <authorList>
            <consortium name="Lawrence Berkeley National Laboratory"/>
            <person name="Lax C."/>
            <person name="Mondo S.J."/>
            <person name="Osorio-Concepcion M."/>
            <person name="Muszewska A."/>
            <person name="Corrochano-Luque M."/>
            <person name="Gutierrez G."/>
            <person name="Riley R."/>
            <person name="Lipzen A."/>
            <person name="Guo J."/>
            <person name="Hundley H."/>
            <person name="Amirebrahimi M."/>
            <person name="Ng V."/>
            <person name="Lorenzo-Gutierrez D."/>
            <person name="Binder U."/>
            <person name="Yang J."/>
            <person name="Song Y."/>
            <person name="Canovas D."/>
            <person name="Navarro E."/>
            <person name="Freitag M."/>
            <person name="Gabaldon T."/>
            <person name="Grigoriev I.V."/>
            <person name="Corrochano L.M."/>
            <person name="Nicolas F.E."/>
            <person name="Garre V."/>
        </authorList>
    </citation>
    <scope>NUCLEOTIDE SEQUENCE [LARGE SCALE GENOMIC DNA]</scope>
    <source>
        <strain evidence="2 3">L51</strain>
    </source>
</reference>
<gene>
    <name evidence="2" type="ORF">J3Q64DRAFT_1744412</name>
</gene>
<keyword evidence="1" id="KW-0472">Membrane</keyword>
<keyword evidence="3" id="KW-1185">Reference proteome</keyword>
<proteinExistence type="predicted"/>
<protein>
    <submittedName>
        <fullName evidence="2">Uncharacterized protein</fullName>
    </submittedName>
</protein>
<comment type="caution">
    <text evidence="2">The sequence shown here is derived from an EMBL/GenBank/DDBJ whole genome shotgun (WGS) entry which is preliminary data.</text>
</comment>
<feature type="transmembrane region" description="Helical" evidence="1">
    <location>
        <begin position="46"/>
        <end position="67"/>
    </location>
</feature>
<name>A0ABR3B189_PHYBL</name>
<evidence type="ECO:0000313" key="3">
    <source>
        <dbReference type="Proteomes" id="UP001448207"/>
    </source>
</evidence>
<evidence type="ECO:0000313" key="2">
    <source>
        <dbReference type="EMBL" id="KAL0085621.1"/>
    </source>
</evidence>